<sequence length="543" mass="60636">MRLATKETTSKMLARTGLRKQLSKKHSHSESVLLPFLYNTKTILSHWPEGVAHQRRRQSDYKPFVRGGSEVRNSNGQDLERTRYKEAERARAQGHRRSPKTRARGERDVPFERPPLRTDPHADLEGTTITPNEKKAFQSLFALQSRSRPGESGPARDAHNASGKRAEPQGGDDAYDKRAASLDAILDDALADIHRADTSISTSQATFTQYDLQHPKPKLPDALRPMASFAREKWVKDRDKEQLPSMRTTEADALMRQAEAEVHAFNRAITRARTDVEVWEVLRDKALKRAMALGLDGGGEREVQEDAGQSAGAAMHGGRDADKARDLLDNNGASVPEAARSTSQSLDNPHTALSSSEGKASLNTTAVSSQPSTQIADLQILHHAFPRILQRTQVHLAKDYPSSSLSLALLPHIRSLGPTISSLGLTTQMYNLHLRLLWRTSQNIPTMLETLEEMDREVYEFNFGTAAIIREVLSWIESARKGRWGLSVRTVWTMEGALKGYKKLHDWREIVEERRREVALRAAREVESADGGDDEGDSVGDRS</sequence>
<evidence type="ECO:0000313" key="2">
    <source>
        <dbReference type="Proteomes" id="UP001281147"/>
    </source>
</evidence>
<accession>A0ACC3MBX8</accession>
<dbReference type="EMBL" id="JAUTXU010000381">
    <property type="protein sequence ID" value="KAK3681983.1"/>
    <property type="molecule type" value="Genomic_DNA"/>
</dbReference>
<comment type="caution">
    <text evidence="1">The sequence shown here is derived from an EMBL/GenBank/DDBJ whole genome shotgun (WGS) entry which is preliminary data.</text>
</comment>
<dbReference type="Proteomes" id="UP001281147">
    <property type="component" value="Unassembled WGS sequence"/>
</dbReference>
<organism evidence="1 2">
    <name type="scientific">Vermiconidia calcicola</name>
    <dbReference type="NCBI Taxonomy" id="1690605"/>
    <lineage>
        <taxon>Eukaryota</taxon>
        <taxon>Fungi</taxon>
        <taxon>Dikarya</taxon>
        <taxon>Ascomycota</taxon>
        <taxon>Pezizomycotina</taxon>
        <taxon>Dothideomycetes</taxon>
        <taxon>Dothideomycetidae</taxon>
        <taxon>Mycosphaerellales</taxon>
        <taxon>Extremaceae</taxon>
        <taxon>Vermiconidia</taxon>
    </lineage>
</organism>
<evidence type="ECO:0000313" key="1">
    <source>
        <dbReference type="EMBL" id="KAK3681983.1"/>
    </source>
</evidence>
<name>A0ACC3MBX8_9PEZI</name>
<keyword evidence="2" id="KW-1185">Reference proteome</keyword>
<protein>
    <submittedName>
        <fullName evidence="1">Uncharacterized protein</fullName>
    </submittedName>
</protein>
<reference evidence="1" key="1">
    <citation type="submission" date="2023-07" db="EMBL/GenBank/DDBJ databases">
        <title>Black Yeasts Isolated from many extreme environments.</title>
        <authorList>
            <person name="Coleine C."/>
            <person name="Stajich J.E."/>
            <person name="Selbmann L."/>
        </authorList>
    </citation>
    <scope>NUCLEOTIDE SEQUENCE</scope>
    <source>
        <strain evidence="1">CCFEE 5714</strain>
    </source>
</reference>
<gene>
    <name evidence="1" type="ORF">LTR37_020686</name>
</gene>
<proteinExistence type="predicted"/>